<gene>
    <name evidence="1" type="ORF">AKJ09_10207</name>
</gene>
<proteinExistence type="predicted"/>
<dbReference type="EMBL" id="CP012333">
    <property type="protein sequence ID" value="AKV03544.1"/>
    <property type="molecule type" value="Genomic_DNA"/>
</dbReference>
<sequence length="43" mass="4901">MGWPPARGVLRRVSPFRQPARAYSRREHVKAGVKQQAIRLDGT</sequence>
<dbReference type="Proteomes" id="UP000064967">
    <property type="component" value="Chromosome"/>
</dbReference>
<organism evidence="1 2">
    <name type="scientific">Labilithrix luteola</name>
    <dbReference type="NCBI Taxonomy" id="1391654"/>
    <lineage>
        <taxon>Bacteria</taxon>
        <taxon>Pseudomonadati</taxon>
        <taxon>Myxococcota</taxon>
        <taxon>Polyangia</taxon>
        <taxon>Polyangiales</taxon>
        <taxon>Labilitrichaceae</taxon>
        <taxon>Labilithrix</taxon>
    </lineage>
</organism>
<dbReference type="KEGG" id="llu:AKJ09_10207"/>
<accession>A0A0K1QCR7</accession>
<protein>
    <submittedName>
        <fullName evidence="1">Uncharacterized protein</fullName>
    </submittedName>
</protein>
<dbReference type="STRING" id="1391654.AKJ09_10207"/>
<keyword evidence="2" id="KW-1185">Reference proteome</keyword>
<dbReference type="AlphaFoldDB" id="A0A0K1QCR7"/>
<evidence type="ECO:0000313" key="1">
    <source>
        <dbReference type="EMBL" id="AKV03544.1"/>
    </source>
</evidence>
<name>A0A0K1QCR7_9BACT</name>
<evidence type="ECO:0000313" key="2">
    <source>
        <dbReference type="Proteomes" id="UP000064967"/>
    </source>
</evidence>
<reference evidence="1 2" key="1">
    <citation type="submission" date="2015-08" db="EMBL/GenBank/DDBJ databases">
        <authorList>
            <person name="Babu N.S."/>
            <person name="Beckwith C.J."/>
            <person name="Beseler K.G."/>
            <person name="Brison A."/>
            <person name="Carone J.V."/>
            <person name="Caskin T.P."/>
            <person name="Diamond M."/>
            <person name="Durham M.E."/>
            <person name="Foxe J.M."/>
            <person name="Go M."/>
            <person name="Henderson B.A."/>
            <person name="Jones I.B."/>
            <person name="McGettigan J.A."/>
            <person name="Micheletti S.J."/>
            <person name="Nasrallah M.E."/>
            <person name="Ortiz D."/>
            <person name="Piller C.R."/>
            <person name="Privatt S.R."/>
            <person name="Schneider S.L."/>
            <person name="Sharp S."/>
            <person name="Smith T.C."/>
            <person name="Stanton J.D."/>
            <person name="Ullery H.E."/>
            <person name="Wilson R.J."/>
            <person name="Serrano M.G."/>
            <person name="Buck G."/>
            <person name="Lee V."/>
            <person name="Wang Y."/>
            <person name="Carvalho R."/>
            <person name="Voegtly L."/>
            <person name="Shi R."/>
            <person name="Duckworth R."/>
            <person name="Johnson A."/>
            <person name="Loviza R."/>
            <person name="Walstead R."/>
            <person name="Shah Z."/>
            <person name="Kiflezghi M."/>
            <person name="Wade K."/>
            <person name="Ball S.L."/>
            <person name="Bradley K.W."/>
            <person name="Asai D.J."/>
            <person name="Bowman C.A."/>
            <person name="Russell D.A."/>
            <person name="Pope W.H."/>
            <person name="Jacobs-Sera D."/>
            <person name="Hendrix R.W."/>
            <person name="Hatfull G.F."/>
        </authorList>
    </citation>
    <scope>NUCLEOTIDE SEQUENCE [LARGE SCALE GENOMIC DNA]</scope>
    <source>
        <strain evidence="1 2">DSM 27648</strain>
    </source>
</reference>